<reference evidence="2" key="1">
    <citation type="submission" date="2017-01" db="EMBL/GenBank/DDBJ databases">
        <authorList>
            <person name="Varghese N."/>
            <person name="Submissions S."/>
        </authorList>
    </citation>
    <scope>NUCLEOTIDE SEQUENCE [LARGE SCALE GENOMIC DNA]</scope>
    <source>
        <strain evidence="2">DSM 17126</strain>
    </source>
</reference>
<organism evidence="1 2">
    <name type="scientific">Chryseobacterium shigense</name>
    <dbReference type="NCBI Taxonomy" id="297244"/>
    <lineage>
        <taxon>Bacteria</taxon>
        <taxon>Pseudomonadati</taxon>
        <taxon>Bacteroidota</taxon>
        <taxon>Flavobacteriia</taxon>
        <taxon>Flavobacteriales</taxon>
        <taxon>Weeksellaceae</taxon>
        <taxon>Chryseobacterium group</taxon>
        <taxon>Chryseobacterium</taxon>
    </lineage>
</organism>
<name>A0A1N7J5G0_9FLAO</name>
<dbReference type="EMBL" id="FTNY01000005">
    <property type="protein sequence ID" value="SIS44461.1"/>
    <property type="molecule type" value="Genomic_DNA"/>
</dbReference>
<dbReference type="InterPro" id="IPR058074">
    <property type="entry name" value="Bacteriocin-like"/>
</dbReference>
<dbReference type="OrthoDB" id="1264991at2"/>
<accession>A0A1N7J5G0</accession>
<dbReference type="NCBIfam" id="NF047798">
    <property type="entry name" value="leader_Chryseo"/>
    <property type="match status" value="1"/>
</dbReference>
<sequence length="69" mass="7664">MKNLKKLNRASLKEVFGGAVIPRCPANWYLIQYNGYYACCPVPTDNPCSQAGCMIHVDMCATPIEEDPI</sequence>
<dbReference type="AlphaFoldDB" id="A0A1N7J5G0"/>
<proteinExistence type="predicted"/>
<keyword evidence="2" id="KW-1185">Reference proteome</keyword>
<evidence type="ECO:0000313" key="2">
    <source>
        <dbReference type="Proteomes" id="UP000186373"/>
    </source>
</evidence>
<evidence type="ECO:0000313" key="1">
    <source>
        <dbReference type="EMBL" id="SIS44461.1"/>
    </source>
</evidence>
<gene>
    <name evidence="1" type="ORF">SAMN05421639_105122</name>
</gene>
<dbReference type="RefSeq" id="WP_076509171.1">
    <property type="nucleotide sequence ID" value="NZ_FTNY01000005.1"/>
</dbReference>
<protein>
    <submittedName>
        <fullName evidence="1">Uncharacterized protein</fullName>
    </submittedName>
</protein>
<dbReference type="Proteomes" id="UP000186373">
    <property type="component" value="Unassembled WGS sequence"/>
</dbReference>